<feature type="non-terminal residue" evidence="1">
    <location>
        <position position="680"/>
    </location>
</feature>
<evidence type="ECO:0000313" key="1">
    <source>
        <dbReference type="EMBL" id="TFK59792.1"/>
    </source>
</evidence>
<name>A0ACD3A251_9AGAR</name>
<gene>
    <name evidence="1" type="ORF">BDN72DRAFT_864867</name>
</gene>
<evidence type="ECO:0000313" key="2">
    <source>
        <dbReference type="Proteomes" id="UP000308600"/>
    </source>
</evidence>
<dbReference type="EMBL" id="ML208893">
    <property type="protein sequence ID" value="TFK59792.1"/>
    <property type="molecule type" value="Genomic_DNA"/>
</dbReference>
<sequence length="680" mass="75276">MAPFLRNLMHIQQPEEWNNAIRSLFCFGAHRDGTHRTGLNRGSLHPLYKDVRSGIQAPSQDKIDLDHFFEQLMRDICDKAVTLDRCDGGITVVLRIPGQLVMQDTQPESITVDACLPPREVAVAGEEFTIAITSLIQTFGEKVGLPYLLRFQERCAMQGDVPPPAPAQGTPLKPFSSPFPSPEQPGSAYYRLGLLQAGVFAQETALYRQAKKLTIPLATDLEDEEIEEIARAVDPGPSFWEAAAEYATQFDDVQVKKPSSLRVGPKLGEYAKALIIGPCTVSVLESCALDVGLIPLFCQLVRKHPSEEWEARLRRPEFGLSPKQTSLVSAALVQDTCKRSRLVEFNNTKRKVCSLLTVLDAGALYNIIIQHPHEPLAFPQQGDPDALTIAANWLYLWYCNNKLFDRLSLPGKVVPSICRNALTHKPLPSLSQCLTQHISVSTGLEDAVGAAVYVATDTISELLARYRQPSLEQNTNDPSGKQHTPSCMPQTIILRDHIKVKVDAGFEITEISTGFDTSCWVSIGNLPKGYNLQDLHKQLEKFGTVIDLHRKNSSNSKARIHAKFSSLAEAQEAISQSGVNASRLDIRSRLAAHAETEIDESTVQVDWQYPHRPSVYCGYDSEEQALKAVEIGNRPWRNMGITAGLHVGLPVLGIATVRFRNMPSCIADEELSHFANPTDF</sequence>
<keyword evidence="2" id="KW-1185">Reference proteome</keyword>
<accession>A0ACD3A251</accession>
<reference evidence="1 2" key="1">
    <citation type="journal article" date="2019" name="Nat. Ecol. Evol.">
        <title>Megaphylogeny resolves global patterns of mushroom evolution.</title>
        <authorList>
            <person name="Varga T."/>
            <person name="Krizsan K."/>
            <person name="Foldi C."/>
            <person name="Dima B."/>
            <person name="Sanchez-Garcia M."/>
            <person name="Sanchez-Ramirez S."/>
            <person name="Szollosi G.J."/>
            <person name="Szarkandi J.G."/>
            <person name="Papp V."/>
            <person name="Albert L."/>
            <person name="Andreopoulos W."/>
            <person name="Angelini C."/>
            <person name="Antonin V."/>
            <person name="Barry K.W."/>
            <person name="Bougher N.L."/>
            <person name="Buchanan P."/>
            <person name="Buyck B."/>
            <person name="Bense V."/>
            <person name="Catcheside P."/>
            <person name="Chovatia M."/>
            <person name="Cooper J."/>
            <person name="Damon W."/>
            <person name="Desjardin D."/>
            <person name="Finy P."/>
            <person name="Geml J."/>
            <person name="Haridas S."/>
            <person name="Hughes K."/>
            <person name="Justo A."/>
            <person name="Karasinski D."/>
            <person name="Kautmanova I."/>
            <person name="Kiss B."/>
            <person name="Kocsube S."/>
            <person name="Kotiranta H."/>
            <person name="LaButti K.M."/>
            <person name="Lechner B.E."/>
            <person name="Liimatainen K."/>
            <person name="Lipzen A."/>
            <person name="Lukacs Z."/>
            <person name="Mihaltcheva S."/>
            <person name="Morgado L.N."/>
            <person name="Niskanen T."/>
            <person name="Noordeloos M.E."/>
            <person name="Ohm R.A."/>
            <person name="Ortiz-Santana B."/>
            <person name="Ovrebo C."/>
            <person name="Racz N."/>
            <person name="Riley R."/>
            <person name="Savchenko A."/>
            <person name="Shiryaev A."/>
            <person name="Soop K."/>
            <person name="Spirin V."/>
            <person name="Szebenyi C."/>
            <person name="Tomsovsky M."/>
            <person name="Tulloss R.E."/>
            <person name="Uehling J."/>
            <person name="Grigoriev I.V."/>
            <person name="Vagvolgyi C."/>
            <person name="Papp T."/>
            <person name="Martin F.M."/>
            <person name="Miettinen O."/>
            <person name="Hibbett D.S."/>
            <person name="Nagy L.G."/>
        </authorList>
    </citation>
    <scope>NUCLEOTIDE SEQUENCE [LARGE SCALE GENOMIC DNA]</scope>
    <source>
        <strain evidence="1 2">NL-1719</strain>
    </source>
</reference>
<protein>
    <submittedName>
        <fullName evidence="1">Uncharacterized protein</fullName>
    </submittedName>
</protein>
<dbReference type="Proteomes" id="UP000308600">
    <property type="component" value="Unassembled WGS sequence"/>
</dbReference>
<proteinExistence type="predicted"/>
<organism evidence="1 2">
    <name type="scientific">Pluteus cervinus</name>
    <dbReference type="NCBI Taxonomy" id="181527"/>
    <lineage>
        <taxon>Eukaryota</taxon>
        <taxon>Fungi</taxon>
        <taxon>Dikarya</taxon>
        <taxon>Basidiomycota</taxon>
        <taxon>Agaricomycotina</taxon>
        <taxon>Agaricomycetes</taxon>
        <taxon>Agaricomycetidae</taxon>
        <taxon>Agaricales</taxon>
        <taxon>Pluteineae</taxon>
        <taxon>Pluteaceae</taxon>
        <taxon>Pluteus</taxon>
    </lineage>
</organism>